<dbReference type="InterPro" id="IPR002403">
    <property type="entry name" value="Cyt_P450_E_grp-IV"/>
</dbReference>
<dbReference type="GO" id="GO:0016705">
    <property type="term" value="F:oxidoreductase activity, acting on paired donors, with incorporation or reduction of molecular oxygen"/>
    <property type="evidence" value="ECO:0007669"/>
    <property type="project" value="InterPro"/>
</dbReference>
<dbReference type="InterPro" id="IPR017972">
    <property type="entry name" value="Cyt_P450_CS"/>
</dbReference>
<protein>
    <recommendedName>
        <fullName evidence="13">Cytochrome P450</fullName>
    </recommendedName>
</protein>
<name>A0A9Q8QF02_9HYPO</name>
<keyword evidence="7 9" id="KW-0503">Monooxygenase</keyword>
<dbReference type="InterPro" id="IPR036396">
    <property type="entry name" value="Cyt_P450_sf"/>
</dbReference>
<dbReference type="GO" id="GO:0004497">
    <property type="term" value="F:monooxygenase activity"/>
    <property type="evidence" value="ECO:0007669"/>
    <property type="project" value="UniProtKB-KW"/>
</dbReference>
<evidence type="ECO:0000256" key="3">
    <source>
        <dbReference type="ARBA" id="ARBA00022617"/>
    </source>
</evidence>
<dbReference type="EMBL" id="CP086356">
    <property type="protein sequence ID" value="UNI18027.1"/>
    <property type="molecule type" value="Genomic_DNA"/>
</dbReference>
<evidence type="ECO:0000256" key="1">
    <source>
        <dbReference type="ARBA" id="ARBA00001971"/>
    </source>
</evidence>
<dbReference type="Gene3D" id="1.10.630.10">
    <property type="entry name" value="Cytochrome P450"/>
    <property type="match status" value="1"/>
</dbReference>
<dbReference type="SUPFAM" id="SSF48264">
    <property type="entry name" value="Cytochrome P450"/>
    <property type="match status" value="1"/>
</dbReference>
<comment type="cofactor">
    <cofactor evidence="1 8">
        <name>heme</name>
        <dbReference type="ChEBI" id="CHEBI:30413"/>
    </cofactor>
</comment>
<dbReference type="PANTHER" id="PTHR46206:SF1">
    <property type="entry name" value="P450, PUTATIVE (EUROFUNG)-RELATED"/>
    <property type="match status" value="1"/>
</dbReference>
<dbReference type="PANTHER" id="PTHR46206">
    <property type="entry name" value="CYTOCHROME P450"/>
    <property type="match status" value="1"/>
</dbReference>
<dbReference type="GeneID" id="72066280"/>
<evidence type="ECO:0000256" key="6">
    <source>
        <dbReference type="ARBA" id="ARBA00023004"/>
    </source>
</evidence>
<evidence type="ECO:0000256" key="4">
    <source>
        <dbReference type="ARBA" id="ARBA00022723"/>
    </source>
</evidence>
<evidence type="ECO:0000256" key="9">
    <source>
        <dbReference type="RuleBase" id="RU000461"/>
    </source>
</evidence>
<organism evidence="11 12">
    <name type="scientific">Purpureocillium takamizusanense</name>
    <dbReference type="NCBI Taxonomy" id="2060973"/>
    <lineage>
        <taxon>Eukaryota</taxon>
        <taxon>Fungi</taxon>
        <taxon>Dikarya</taxon>
        <taxon>Ascomycota</taxon>
        <taxon>Pezizomycotina</taxon>
        <taxon>Sordariomycetes</taxon>
        <taxon>Hypocreomycetidae</taxon>
        <taxon>Hypocreales</taxon>
        <taxon>Ophiocordycipitaceae</taxon>
        <taxon>Purpureocillium</taxon>
    </lineage>
</organism>
<keyword evidence="4 8" id="KW-0479">Metal-binding</keyword>
<evidence type="ECO:0000256" key="5">
    <source>
        <dbReference type="ARBA" id="ARBA00023002"/>
    </source>
</evidence>
<dbReference type="AlphaFoldDB" id="A0A9Q8QF02"/>
<dbReference type="OrthoDB" id="1844152at2759"/>
<evidence type="ECO:0000256" key="2">
    <source>
        <dbReference type="ARBA" id="ARBA00010617"/>
    </source>
</evidence>
<reference evidence="11" key="1">
    <citation type="submission" date="2021-11" db="EMBL/GenBank/DDBJ databases">
        <title>Purpureocillium_takamizusanense_genome.</title>
        <authorList>
            <person name="Nguyen N.-H."/>
        </authorList>
    </citation>
    <scope>NUCLEOTIDE SEQUENCE</scope>
    <source>
        <strain evidence="11">PT3</strain>
    </source>
</reference>
<gene>
    <name evidence="11" type="ORF">JDV02_004325</name>
</gene>
<evidence type="ECO:0000256" key="10">
    <source>
        <dbReference type="SAM" id="Phobius"/>
    </source>
</evidence>
<sequence length="547" mass="62864">MALPGMLDVVTLERVFGYSLLFVVIGFVLDYAALPQHPKTIPAFGHGQSLWENLRNSVAYFTRYRSWITDGYLKYGKEGLPFVVPASISRASDVVLPRSLVSWFMEQPDTALSADEAHEGILYGKYNFLDPRVAHESFGTRVIYKHLSRNLATLVPEIDDEVGFAVDFALREVTDEWTTINLWDMWLDIVPRVTNRMLAGREACRDDLFLNSMISYADDVVRSCILLRMFPKALHPIFGRLLTLPNWMHWWRAHRRLLPTIQQRLQDMQRQAEGAAELKNWVPPDDFISWYIRLALSEQRMEELDPTVISKHLLPLEFASIHTTVLTGHSWLLDLLTTAPEDRILEVLRNELQSHKPPVGGPWTKSALLSLVRVDSSIRESQRLSNFHATLVERVVISPDGIRHPGFDWTLPKGIFVTVNLEGTHHDEDIYPHARTYDPLRFSRIREAWEKKPEEERRAAVDEGRKVMGLGMVTTSDQHFAFGLGRHACPGRFFVAHELKLVMAHLLLKYDVEMLSERPKPQWVGSQALPPLKAQIRVRRRRSCETA</sequence>
<comment type="similarity">
    <text evidence="2 9">Belongs to the cytochrome P450 family.</text>
</comment>
<keyword evidence="12" id="KW-1185">Reference proteome</keyword>
<evidence type="ECO:0000256" key="8">
    <source>
        <dbReference type="PIRSR" id="PIRSR602403-1"/>
    </source>
</evidence>
<proteinExistence type="inferred from homology"/>
<dbReference type="RefSeq" id="XP_047841508.1">
    <property type="nucleotide sequence ID" value="XM_047985531.1"/>
</dbReference>
<evidence type="ECO:0008006" key="13">
    <source>
        <dbReference type="Google" id="ProtNLM"/>
    </source>
</evidence>
<keyword evidence="6 8" id="KW-0408">Iron</keyword>
<dbReference type="CDD" id="cd11041">
    <property type="entry name" value="CYP503A1-like"/>
    <property type="match status" value="1"/>
</dbReference>
<evidence type="ECO:0000313" key="11">
    <source>
        <dbReference type="EMBL" id="UNI18027.1"/>
    </source>
</evidence>
<dbReference type="PRINTS" id="PR00465">
    <property type="entry name" value="EP450IV"/>
</dbReference>
<feature type="binding site" description="axial binding residue" evidence="8">
    <location>
        <position position="489"/>
    </location>
    <ligand>
        <name>heme</name>
        <dbReference type="ChEBI" id="CHEBI:30413"/>
    </ligand>
    <ligandPart>
        <name>Fe</name>
        <dbReference type="ChEBI" id="CHEBI:18248"/>
    </ligandPart>
</feature>
<dbReference type="Proteomes" id="UP000829364">
    <property type="component" value="Chromosome 3"/>
</dbReference>
<dbReference type="GO" id="GO:0020037">
    <property type="term" value="F:heme binding"/>
    <property type="evidence" value="ECO:0007669"/>
    <property type="project" value="InterPro"/>
</dbReference>
<dbReference type="Pfam" id="PF00067">
    <property type="entry name" value="p450"/>
    <property type="match status" value="1"/>
</dbReference>
<feature type="transmembrane region" description="Helical" evidence="10">
    <location>
        <begin position="15"/>
        <end position="34"/>
    </location>
</feature>
<evidence type="ECO:0000256" key="7">
    <source>
        <dbReference type="ARBA" id="ARBA00023033"/>
    </source>
</evidence>
<dbReference type="InterPro" id="IPR001128">
    <property type="entry name" value="Cyt_P450"/>
</dbReference>
<keyword evidence="3 8" id="KW-0349">Heme</keyword>
<evidence type="ECO:0000313" key="12">
    <source>
        <dbReference type="Proteomes" id="UP000829364"/>
    </source>
</evidence>
<dbReference type="PROSITE" id="PS00086">
    <property type="entry name" value="CYTOCHROME_P450"/>
    <property type="match status" value="1"/>
</dbReference>
<accession>A0A9Q8QF02</accession>
<keyword evidence="10" id="KW-0812">Transmembrane</keyword>
<keyword evidence="10" id="KW-1133">Transmembrane helix</keyword>
<dbReference type="GO" id="GO:0005506">
    <property type="term" value="F:iron ion binding"/>
    <property type="evidence" value="ECO:0007669"/>
    <property type="project" value="InterPro"/>
</dbReference>
<keyword evidence="10" id="KW-0472">Membrane</keyword>
<keyword evidence="5 9" id="KW-0560">Oxidoreductase</keyword>